<accession>H2KUA4</accession>
<keyword evidence="4" id="KW-0675">Receptor</keyword>
<dbReference type="SUPFAM" id="SSF48508">
    <property type="entry name" value="Nuclear receptor ligand-binding domain"/>
    <property type="match status" value="1"/>
</dbReference>
<dbReference type="PANTHER" id="PTHR24086">
    <property type="entry name" value="NUCLEAR RECEPTOR SUBFAMILY 5 GROUP A"/>
    <property type="match status" value="1"/>
</dbReference>
<keyword evidence="8" id="KW-1185">Reference proteome</keyword>
<sequence>MRVNSVVRKATSSKSVEIVEARRSLSATLALDSSGVKLSAIEITAGENTFRVPKLLVCGYVNTVEPSDPTSHPGSSPGGSSSRVSNLPHSVSRDVCDLMDSTLNCFLNDTEFRRKLDDLVAEFERLRLDRKELTCLKFLVLFNPAKHGMNIGSDWTVVMLPDLPDFNFFSWLPQYLVLESSHQHVLRVQGKLSRFLLRRSRRSTRPSAFQSPLDTTELSSTAQWPSSGAPQREVEPKTWDNSTTSRFSRVLLQLSEVKYLAFQIESYLLTRYRNGKIPQESLLIEMLLNKRCRPQFTAHSSSTTSYGQMSELSMNVISVSGHSNNAYHPGSITSLNCPTDMKPTPTAATTSFSQFDESINPTSVLS</sequence>
<feature type="region of interest" description="Disordered" evidence="5">
    <location>
        <begin position="206"/>
        <end position="240"/>
    </location>
</feature>
<dbReference type="GO" id="GO:0004879">
    <property type="term" value="F:nuclear receptor activity"/>
    <property type="evidence" value="ECO:0007669"/>
    <property type="project" value="InterPro"/>
</dbReference>
<feature type="region of interest" description="Disordered" evidence="5">
    <location>
        <begin position="347"/>
        <end position="366"/>
    </location>
</feature>
<dbReference type="AlphaFoldDB" id="H2KUA4"/>
<evidence type="ECO:0000256" key="1">
    <source>
        <dbReference type="ARBA" id="ARBA00004123"/>
    </source>
</evidence>
<dbReference type="EMBL" id="DF144037">
    <property type="protein sequence ID" value="GAA38448.2"/>
    <property type="molecule type" value="Genomic_DNA"/>
</dbReference>
<evidence type="ECO:0000256" key="3">
    <source>
        <dbReference type="ARBA" id="ARBA00023163"/>
    </source>
</evidence>
<organism evidence="7 8">
    <name type="scientific">Clonorchis sinensis</name>
    <name type="common">Chinese liver fluke</name>
    <dbReference type="NCBI Taxonomy" id="79923"/>
    <lineage>
        <taxon>Eukaryota</taxon>
        <taxon>Metazoa</taxon>
        <taxon>Spiralia</taxon>
        <taxon>Lophotrochozoa</taxon>
        <taxon>Platyhelminthes</taxon>
        <taxon>Trematoda</taxon>
        <taxon>Digenea</taxon>
        <taxon>Opisthorchiida</taxon>
        <taxon>Opisthorchiata</taxon>
        <taxon>Opisthorchiidae</taxon>
        <taxon>Clonorchis</taxon>
    </lineage>
</organism>
<dbReference type="InterPro" id="IPR016355">
    <property type="entry name" value="NR5-like"/>
</dbReference>
<protein>
    <submittedName>
        <fullName evidence="7">FTZ-F1-alpha</fullName>
    </submittedName>
</protein>
<dbReference type="GO" id="GO:0009888">
    <property type="term" value="P:tissue development"/>
    <property type="evidence" value="ECO:0007669"/>
    <property type="project" value="TreeGrafter"/>
</dbReference>
<feature type="compositionally biased region" description="Polar residues" evidence="5">
    <location>
        <begin position="206"/>
        <end position="229"/>
    </location>
</feature>
<evidence type="ECO:0000256" key="4">
    <source>
        <dbReference type="ARBA" id="ARBA00023170"/>
    </source>
</evidence>
<dbReference type="InterPro" id="IPR000536">
    <property type="entry name" value="Nucl_hrmn_rcpt_lig-bd"/>
</dbReference>
<feature type="compositionally biased region" description="Low complexity" evidence="5">
    <location>
        <begin position="66"/>
        <end position="85"/>
    </location>
</feature>
<keyword evidence="3" id="KW-0804">Transcription</keyword>
<keyword evidence="2" id="KW-0805">Transcription regulation</keyword>
<name>H2KUA4_CLOSI</name>
<feature type="domain" description="NR LBD" evidence="6">
    <location>
        <begin position="1"/>
        <end position="290"/>
    </location>
</feature>
<reference evidence="7" key="1">
    <citation type="journal article" date="2011" name="Genome Biol.">
        <title>The draft genome of the carcinogenic human liver fluke Clonorchis sinensis.</title>
        <authorList>
            <person name="Wang X."/>
            <person name="Chen W."/>
            <person name="Huang Y."/>
            <person name="Sun J."/>
            <person name="Men J."/>
            <person name="Liu H."/>
            <person name="Luo F."/>
            <person name="Guo L."/>
            <person name="Lv X."/>
            <person name="Deng C."/>
            <person name="Zhou C."/>
            <person name="Fan Y."/>
            <person name="Li X."/>
            <person name="Huang L."/>
            <person name="Hu Y."/>
            <person name="Liang C."/>
            <person name="Hu X."/>
            <person name="Xu J."/>
            <person name="Yu X."/>
        </authorList>
    </citation>
    <scope>NUCLEOTIDE SEQUENCE [LARGE SCALE GENOMIC DNA]</scope>
    <source>
        <strain evidence="7">Henan</strain>
    </source>
</reference>
<evidence type="ECO:0000313" key="7">
    <source>
        <dbReference type="EMBL" id="GAA38448.2"/>
    </source>
</evidence>
<dbReference type="PANTHER" id="PTHR24086:SF15">
    <property type="entry name" value="NUCLEAR HORMONE RECEPTOR FTZ-F1"/>
    <property type="match status" value="1"/>
</dbReference>
<evidence type="ECO:0000259" key="6">
    <source>
        <dbReference type="PROSITE" id="PS51843"/>
    </source>
</evidence>
<proteinExistence type="predicted"/>
<evidence type="ECO:0000256" key="5">
    <source>
        <dbReference type="SAM" id="MobiDB-lite"/>
    </source>
</evidence>
<dbReference type="GO" id="GO:0009755">
    <property type="term" value="P:hormone-mediated signaling pathway"/>
    <property type="evidence" value="ECO:0007669"/>
    <property type="project" value="TreeGrafter"/>
</dbReference>
<dbReference type="PROSITE" id="PS51843">
    <property type="entry name" value="NR_LBD"/>
    <property type="match status" value="1"/>
</dbReference>
<dbReference type="GO" id="GO:0090575">
    <property type="term" value="C:RNA polymerase II transcription regulator complex"/>
    <property type="evidence" value="ECO:0007669"/>
    <property type="project" value="TreeGrafter"/>
</dbReference>
<dbReference type="GO" id="GO:0000978">
    <property type="term" value="F:RNA polymerase II cis-regulatory region sequence-specific DNA binding"/>
    <property type="evidence" value="ECO:0007669"/>
    <property type="project" value="TreeGrafter"/>
</dbReference>
<feature type="region of interest" description="Disordered" evidence="5">
    <location>
        <begin position="66"/>
        <end position="86"/>
    </location>
</feature>
<evidence type="ECO:0000313" key="8">
    <source>
        <dbReference type="Proteomes" id="UP000008909"/>
    </source>
</evidence>
<evidence type="ECO:0000256" key="2">
    <source>
        <dbReference type="ARBA" id="ARBA00023015"/>
    </source>
</evidence>
<dbReference type="Gene3D" id="1.10.565.10">
    <property type="entry name" value="Retinoid X Receptor"/>
    <property type="match status" value="1"/>
</dbReference>
<gene>
    <name evidence="7" type="ORF">CLF_108336</name>
</gene>
<dbReference type="InterPro" id="IPR035500">
    <property type="entry name" value="NHR-like_dom_sf"/>
</dbReference>
<dbReference type="Proteomes" id="UP000008909">
    <property type="component" value="Unassembled WGS sequence"/>
</dbReference>
<comment type="subcellular location">
    <subcellularLocation>
        <location evidence="1">Nucleus</location>
    </subcellularLocation>
</comment>